<accession>A0A2W2EJP4</accession>
<keyword evidence="2" id="KW-1185">Reference proteome</keyword>
<protein>
    <submittedName>
        <fullName evidence="1">Uncharacterized protein</fullName>
    </submittedName>
</protein>
<reference evidence="1 2" key="1">
    <citation type="submission" date="2018-01" db="EMBL/GenBank/DDBJ databases">
        <title>Draft genome sequence of Nonomuraea sp. KC333.</title>
        <authorList>
            <person name="Sahin N."/>
            <person name="Saygin H."/>
            <person name="Ay H."/>
        </authorList>
    </citation>
    <scope>NUCLEOTIDE SEQUENCE [LARGE SCALE GENOMIC DNA]</scope>
    <source>
        <strain evidence="1 2">KC333</strain>
    </source>
</reference>
<feature type="non-terminal residue" evidence="1">
    <location>
        <position position="66"/>
    </location>
</feature>
<dbReference type="Proteomes" id="UP000249304">
    <property type="component" value="Unassembled WGS sequence"/>
</dbReference>
<gene>
    <name evidence="1" type="ORF">C1J01_19195</name>
</gene>
<evidence type="ECO:0000313" key="1">
    <source>
        <dbReference type="EMBL" id="PZG17005.1"/>
    </source>
</evidence>
<dbReference type="AlphaFoldDB" id="A0A2W2EJP4"/>
<comment type="caution">
    <text evidence="1">The sequence shown here is derived from an EMBL/GenBank/DDBJ whole genome shotgun (WGS) entry which is preliminary data.</text>
</comment>
<proteinExistence type="predicted"/>
<sequence length="66" mass="7089">MISRARRLAAVALGGALLWLPALTGIAHAAPTRVYSAALAKTAADVKRVAEYWKPDRLKVADKYSP</sequence>
<name>A0A2W2EJP4_9ACTN</name>
<evidence type="ECO:0000313" key="2">
    <source>
        <dbReference type="Proteomes" id="UP000249304"/>
    </source>
</evidence>
<dbReference type="EMBL" id="POUD01000074">
    <property type="protein sequence ID" value="PZG17005.1"/>
    <property type="molecule type" value="Genomic_DNA"/>
</dbReference>
<organism evidence="1 2">
    <name type="scientific">Nonomuraea aridisoli</name>
    <dbReference type="NCBI Taxonomy" id="2070368"/>
    <lineage>
        <taxon>Bacteria</taxon>
        <taxon>Bacillati</taxon>
        <taxon>Actinomycetota</taxon>
        <taxon>Actinomycetes</taxon>
        <taxon>Streptosporangiales</taxon>
        <taxon>Streptosporangiaceae</taxon>
        <taxon>Nonomuraea</taxon>
    </lineage>
</organism>